<name>A0A2P2QAJ7_RHIMU</name>
<dbReference type="EMBL" id="GGEC01083489">
    <property type="protein sequence ID" value="MBX63973.1"/>
    <property type="molecule type" value="Transcribed_RNA"/>
</dbReference>
<dbReference type="AlphaFoldDB" id="A0A2P2QAJ7"/>
<accession>A0A2P2QAJ7</accession>
<organism evidence="1">
    <name type="scientific">Rhizophora mucronata</name>
    <name type="common">Asiatic mangrove</name>
    <dbReference type="NCBI Taxonomy" id="61149"/>
    <lineage>
        <taxon>Eukaryota</taxon>
        <taxon>Viridiplantae</taxon>
        <taxon>Streptophyta</taxon>
        <taxon>Embryophyta</taxon>
        <taxon>Tracheophyta</taxon>
        <taxon>Spermatophyta</taxon>
        <taxon>Magnoliopsida</taxon>
        <taxon>eudicotyledons</taxon>
        <taxon>Gunneridae</taxon>
        <taxon>Pentapetalae</taxon>
        <taxon>rosids</taxon>
        <taxon>fabids</taxon>
        <taxon>Malpighiales</taxon>
        <taxon>Rhizophoraceae</taxon>
        <taxon>Rhizophora</taxon>
    </lineage>
</organism>
<protein>
    <submittedName>
        <fullName evidence="1">Uncharacterized protein</fullName>
    </submittedName>
</protein>
<sequence length="35" mass="4159">MLRNTLQSKIYSMLNLKGLEALIMLHLCFWKSSKF</sequence>
<reference evidence="1" key="1">
    <citation type="submission" date="2018-02" db="EMBL/GenBank/DDBJ databases">
        <title>Rhizophora mucronata_Transcriptome.</title>
        <authorList>
            <person name="Meera S.P."/>
            <person name="Sreeshan A."/>
            <person name="Augustine A."/>
        </authorList>
    </citation>
    <scope>NUCLEOTIDE SEQUENCE</scope>
    <source>
        <tissue evidence="1">Leaf</tissue>
    </source>
</reference>
<proteinExistence type="predicted"/>
<evidence type="ECO:0000313" key="1">
    <source>
        <dbReference type="EMBL" id="MBX63973.1"/>
    </source>
</evidence>